<accession>A0A9P1C225</accession>
<feature type="region of interest" description="Disordered" evidence="2">
    <location>
        <begin position="642"/>
        <end position="738"/>
    </location>
</feature>
<sequence>MSDQGFPCETAPTGPAADPNPRSSDNNRAPFVGDVTTPAGGRACRFSGTGNSDCGLFLNPNPNPSITNARRLCCCVPAGQVDNDPHVHTLKGAHYTLLKSGNFLAWSFSKDPVDWHLLAAYSGASSRFTTQSLLLLEKQSAQTLEMTARDCVWQTKTENGWRKVQPELLLQGAAILDAWQKPQKQCFTHADMGEGTILKIGMACEFCGVEQAKSLVQESDERIKGLEGLAQDVYSQACSRIQELLGGVESLQLSNQGFQKQIHQLNSEVANVRAQLELQITRNHELGSRVECSANMLDHKEGEISRLMDEIHQLKDSVDSQRLVLEESQAQNLSLCQRCQDMEMSLAAGSAAQPVDQFTSDAPPPPAFSAQLLSMMEALQDLSTRMSAVEDAQGIHVDQVQQVRKLERTIDEIKRSDAQSIQLKACPDLSPTTLKLGTSSELDDNKFELLSKNFPHCRWFRRDVTKERMGKDLLNKVNLKKSAKFFQRSQPHAAKMITVPGKMNALDLLSYYHDNKLACLNVSQPHGKFLVLSENKEESRFLIGREIPKHAKGAEEKPQREKPRATSEKPRSTTQSREKAEKPRKRRSANSVAAWLPRRSVAAPTAPTASQRRSRVAASQRRSANSVAASLLRRSIAASQRHWPNGSVAASQRRSANSVAASLAQRQRRSVAASQCRRPLAASQRRSVAAPPAPRSVAASQRRSATRARERHSATSETHASAPFAPALKNSAFTKLSL</sequence>
<reference evidence="3" key="1">
    <citation type="submission" date="2022-10" db="EMBL/GenBank/DDBJ databases">
        <authorList>
            <person name="Chen Y."/>
            <person name="Dougan E. K."/>
            <person name="Chan C."/>
            <person name="Rhodes N."/>
            <person name="Thang M."/>
        </authorList>
    </citation>
    <scope>NUCLEOTIDE SEQUENCE</scope>
</reference>
<gene>
    <name evidence="3" type="ORF">C1SCF055_LOCUS10942</name>
</gene>
<feature type="compositionally biased region" description="Low complexity" evidence="2">
    <location>
        <begin position="681"/>
        <end position="703"/>
    </location>
</feature>
<feature type="compositionally biased region" description="Polar residues" evidence="2">
    <location>
        <begin position="648"/>
        <end position="660"/>
    </location>
</feature>
<evidence type="ECO:0000256" key="2">
    <source>
        <dbReference type="SAM" id="MobiDB-lite"/>
    </source>
</evidence>
<dbReference type="EMBL" id="CAMXCT020000791">
    <property type="protein sequence ID" value="CAL1136697.1"/>
    <property type="molecule type" value="Genomic_DNA"/>
</dbReference>
<feature type="region of interest" description="Disordered" evidence="2">
    <location>
        <begin position="544"/>
        <end position="626"/>
    </location>
</feature>
<feature type="coiled-coil region" evidence="1">
    <location>
        <begin position="209"/>
        <end position="317"/>
    </location>
</feature>
<dbReference type="EMBL" id="CAMXCT030000791">
    <property type="protein sequence ID" value="CAL4770634.1"/>
    <property type="molecule type" value="Genomic_DNA"/>
</dbReference>
<evidence type="ECO:0000313" key="4">
    <source>
        <dbReference type="EMBL" id="CAL1136697.1"/>
    </source>
</evidence>
<feature type="compositionally biased region" description="Low complexity" evidence="2">
    <location>
        <begin position="616"/>
        <end position="626"/>
    </location>
</feature>
<dbReference type="EMBL" id="CAMXCT010000791">
    <property type="protein sequence ID" value="CAI3983322.1"/>
    <property type="molecule type" value="Genomic_DNA"/>
</dbReference>
<keyword evidence="1" id="KW-0175">Coiled coil</keyword>
<protein>
    <submittedName>
        <fullName evidence="5">Autophagy-related protein 18a</fullName>
    </submittedName>
</protein>
<comment type="caution">
    <text evidence="3">The sequence shown here is derived from an EMBL/GenBank/DDBJ whole genome shotgun (WGS) entry which is preliminary data.</text>
</comment>
<feature type="compositionally biased region" description="Basic and acidic residues" evidence="2">
    <location>
        <begin position="546"/>
        <end position="581"/>
    </location>
</feature>
<organism evidence="3">
    <name type="scientific">Cladocopium goreaui</name>
    <dbReference type="NCBI Taxonomy" id="2562237"/>
    <lineage>
        <taxon>Eukaryota</taxon>
        <taxon>Sar</taxon>
        <taxon>Alveolata</taxon>
        <taxon>Dinophyceae</taxon>
        <taxon>Suessiales</taxon>
        <taxon>Symbiodiniaceae</taxon>
        <taxon>Cladocopium</taxon>
    </lineage>
</organism>
<evidence type="ECO:0000313" key="5">
    <source>
        <dbReference type="EMBL" id="CAL4770634.1"/>
    </source>
</evidence>
<keyword evidence="6" id="KW-1185">Reference proteome</keyword>
<name>A0A9P1C225_9DINO</name>
<feature type="region of interest" description="Disordered" evidence="2">
    <location>
        <begin position="1"/>
        <end position="34"/>
    </location>
</feature>
<dbReference type="Proteomes" id="UP001152797">
    <property type="component" value="Unassembled WGS sequence"/>
</dbReference>
<proteinExistence type="predicted"/>
<evidence type="ECO:0000313" key="3">
    <source>
        <dbReference type="EMBL" id="CAI3983322.1"/>
    </source>
</evidence>
<reference evidence="4" key="2">
    <citation type="submission" date="2024-04" db="EMBL/GenBank/DDBJ databases">
        <authorList>
            <person name="Chen Y."/>
            <person name="Shah S."/>
            <person name="Dougan E. K."/>
            <person name="Thang M."/>
            <person name="Chan C."/>
        </authorList>
    </citation>
    <scope>NUCLEOTIDE SEQUENCE [LARGE SCALE GENOMIC DNA]</scope>
</reference>
<dbReference type="AlphaFoldDB" id="A0A9P1C225"/>
<evidence type="ECO:0000256" key="1">
    <source>
        <dbReference type="SAM" id="Coils"/>
    </source>
</evidence>
<evidence type="ECO:0000313" key="6">
    <source>
        <dbReference type="Proteomes" id="UP001152797"/>
    </source>
</evidence>